<evidence type="ECO:0000256" key="1">
    <source>
        <dbReference type="ARBA" id="ARBA00009199"/>
    </source>
</evidence>
<feature type="domain" description="Amidase" evidence="2">
    <location>
        <begin position="29"/>
        <end position="184"/>
    </location>
</feature>
<evidence type="ECO:0000313" key="4">
    <source>
        <dbReference type="Proteomes" id="UP001244242"/>
    </source>
</evidence>
<feature type="domain" description="Amidase" evidence="2">
    <location>
        <begin position="260"/>
        <end position="369"/>
    </location>
</feature>
<organism evidence="3 4">
    <name type="scientific">Halomonas kalidii</name>
    <dbReference type="NCBI Taxonomy" id="3043293"/>
    <lineage>
        <taxon>Bacteria</taxon>
        <taxon>Pseudomonadati</taxon>
        <taxon>Pseudomonadota</taxon>
        <taxon>Gammaproteobacteria</taxon>
        <taxon>Oceanospirillales</taxon>
        <taxon>Halomonadaceae</taxon>
        <taxon>Halomonas</taxon>
    </lineage>
</organism>
<dbReference type="PROSITE" id="PS00571">
    <property type="entry name" value="AMIDASES"/>
    <property type="match status" value="1"/>
</dbReference>
<gene>
    <name evidence="3" type="ORF">QLQ84_19180</name>
</gene>
<comment type="caution">
    <text evidence="3">The sequence shown here is derived from an EMBL/GenBank/DDBJ whole genome shotgun (WGS) entry which is preliminary data.</text>
</comment>
<dbReference type="RefSeq" id="WP_282723348.1">
    <property type="nucleotide sequence ID" value="NZ_JASCQO010000050.1"/>
</dbReference>
<proteinExistence type="inferred from homology"/>
<reference evidence="3 4" key="1">
    <citation type="submission" date="2023-04" db="EMBL/GenBank/DDBJ databases">
        <title>Halomonas strains isolated from rhizosphere soil.</title>
        <authorList>
            <person name="Xu L."/>
            <person name="Sun J.-Q."/>
        </authorList>
    </citation>
    <scope>NUCLEOTIDE SEQUENCE [LARGE SCALE GENOMIC DNA]</scope>
    <source>
        <strain evidence="3 4">LN1S58</strain>
    </source>
</reference>
<keyword evidence="4" id="KW-1185">Reference proteome</keyword>
<dbReference type="PANTHER" id="PTHR11895:SF7">
    <property type="entry name" value="GLUTAMYL-TRNA(GLN) AMIDOTRANSFERASE SUBUNIT A, MITOCHONDRIAL"/>
    <property type="match status" value="1"/>
</dbReference>
<dbReference type="InterPro" id="IPR036928">
    <property type="entry name" value="AS_sf"/>
</dbReference>
<name>A0ABT6VQI7_9GAMM</name>
<accession>A0ABT6VQI7</accession>
<dbReference type="Pfam" id="PF01425">
    <property type="entry name" value="Amidase"/>
    <property type="match status" value="2"/>
</dbReference>
<sequence length="402" mass="41990">MKFHVINKQKVAMSSLIQPLDLGTGPKRVVVKDSIDIAGYPTRAGSAALADVPAAERHAEIVERTLAAGYRIVGKANLHELAFGMTGLNAWTGTPANPRFPAFIPGGSSSGSAAAVAAGLAEIGIGTDTGGSIRVPAACCGVFGLKPTFGRLGRRGVMPAHSSLDCVGPLSADLDELIAFMTAIDAGFAIGSSAAMPRLCGLEVAADEAILGAVETCLEGAGLVGEKHALPLMDEAYEAAMALIKRETYVACAAWLDSGRLGSDVERRLRAAAETTDAELREAEAVRRAFTAGVDRLLEDHEVLALPTLPHFPLTRVAAEEGRQDLTVSSLVRPFNLSGHPALSLPLSPSRGRPVSLQLVGRRGNDACVCRAARYLVACYLVGTRPDDSIQTTGEVHAQPGR</sequence>
<dbReference type="InterPro" id="IPR020556">
    <property type="entry name" value="Amidase_CS"/>
</dbReference>
<dbReference type="SUPFAM" id="SSF75304">
    <property type="entry name" value="Amidase signature (AS) enzymes"/>
    <property type="match status" value="1"/>
</dbReference>
<dbReference type="Gene3D" id="3.90.1300.10">
    <property type="entry name" value="Amidase signature (AS) domain"/>
    <property type="match status" value="1"/>
</dbReference>
<dbReference type="EMBL" id="JASCQO010000050">
    <property type="protein sequence ID" value="MDI5935920.1"/>
    <property type="molecule type" value="Genomic_DNA"/>
</dbReference>
<dbReference type="Proteomes" id="UP001244242">
    <property type="component" value="Unassembled WGS sequence"/>
</dbReference>
<dbReference type="PANTHER" id="PTHR11895">
    <property type="entry name" value="TRANSAMIDASE"/>
    <property type="match status" value="1"/>
</dbReference>
<comment type="similarity">
    <text evidence="1">Belongs to the amidase family.</text>
</comment>
<dbReference type="InterPro" id="IPR023631">
    <property type="entry name" value="Amidase_dom"/>
</dbReference>
<protein>
    <submittedName>
        <fullName evidence="3">Amidase</fullName>
    </submittedName>
</protein>
<evidence type="ECO:0000313" key="3">
    <source>
        <dbReference type="EMBL" id="MDI5935920.1"/>
    </source>
</evidence>
<dbReference type="InterPro" id="IPR000120">
    <property type="entry name" value="Amidase"/>
</dbReference>
<evidence type="ECO:0000259" key="2">
    <source>
        <dbReference type="Pfam" id="PF01425"/>
    </source>
</evidence>